<dbReference type="RefSeq" id="XP_060670941.1">
    <property type="nucleotide sequence ID" value="XM_060814958.1"/>
</dbReference>
<dbReference type="PANTHER" id="PTHR47950:SF44">
    <property type="entry name" value="CYTOCHROME P450, FAMILY 76, SUBFAMILY C, POLYPEPTIDE 5-RELATED"/>
    <property type="match status" value="1"/>
</dbReference>
<dbReference type="PRINTS" id="PR00463">
    <property type="entry name" value="EP450I"/>
</dbReference>
<protein>
    <submittedName>
        <fullName evidence="3">Cytochrome P450 71A8</fullName>
    </submittedName>
</protein>
<dbReference type="InterPro" id="IPR036396">
    <property type="entry name" value="Cyt_P450_sf"/>
</dbReference>
<keyword evidence="2" id="KW-1185">Reference proteome</keyword>
<reference evidence="2" key="1">
    <citation type="submission" date="2025-05" db="UniProtKB">
        <authorList>
            <consortium name="RefSeq"/>
        </authorList>
    </citation>
    <scope>NUCLEOTIDE SEQUENCE [LARGE SCALE GENOMIC DNA]</scope>
</reference>
<name>A0ABM4A2I2_ZIZJJ</name>
<dbReference type="SUPFAM" id="SSF48264">
    <property type="entry name" value="Cytochrome P450"/>
    <property type="match status" value="1"/>
</dbReference>
<organism evidence="2 3">
    <name type="scientific">Ziziphus jujuba</name>
    <name type="common">Chinese jujube</name>
    <name type="synonym">Ziziphus sativa</name>
    <dbReference type="NCBI Taxonomy" id="326968"/>
    <lineage>
        <taxon>Eukaryota</taxon>
        <taxon>Viridiplantae</taxon>
        <taxon>Streptophyta</taxon>
        <taxon>Embryophyta</taxon>
        <taxon>Tracheophyta</taxon>
        <taxon>Spermatophyta</taxon>
        <taxon>Magnoliopsida</taxon>
        <taxon>eudicotyledons</taxon>
        <taxon>Gunneridae</taxon>
        <taxon>Pentapetalae</taxon>
        <taxon>rosids</taxon>
        <taxon>fabids</taxon>
        <taxon>Rosales</taxon>
        <taxon>Rhamnaceae</taxon>
        <taxon>Paliureae</taxon>
        <taxon>Ziziphus</taxon>
    </lineage>
</organism>
<dbReference type="Proteomes" id="UP001652623">
    <property type="component" value="Chromosome 2"/>
</dbReference>
<evidence type="ECO:0000256" key="1">
    <source>
        <dbReference type="ARBA" id="ARBA00010617"/>
    </source>
</evidence>
<dbReference type="PANTHER" id="PTHR47950">
    <property type="entry name" value="CYTOCHROME P450, FAMILY 76, SUBFAMILY C, POLYPEPTIDE 5-RELATED"/>
    <property type="match status" value="1"/>
</dbReference>
<dbReference type="InterPro" id="IPR001128">
    <property type="entry name" value="Cyt_P450"/>
</dbReference>
<evidence type="ECO:0000313" key="3">
    <source>
        <dbReference type="RefSeq" id="XP_060670941.1"/>
    </source>
</evidence>
<dbReference type="Pfam" id="PF00067">
    <property type="entry name" value="p450"/>
    <property type="match status" value="1"/>
</dbReference>
<sequence>MYLDGFIGIEIYDAGYVSGGTETTSIVSEWAMTALLRRSNMIMHKLQAEIRSTAAPLVPRLSRTKVEINGYEIQPGSHVYINAWAIGKDPISWERPAEFDPDRFLKSDVDYKGHDFHLFLLDLKGEVGLGITGWC</sequence>
<evidence type="ECO:0000313" key="2">
    <source>
        <dbReference type="Proteomes" id="UP001652623"/>
    </source>
</evidence>
<dbReference type="GeneID" id="125422592"/>
<dbReference type="Gene3D" id="1.10.630.10">
    <property type="entry name" value="Cytochrome P450"/>
    <property type="match status" value="1"/>
</dbReference>
<reference evidence="3" key="2">
    <citation type="submission" date="2025-08" db="UniProtKB">
        <authorList>
            <consortium name="RefSeq"/>
        </authorList>
    </citation>
    <scope>IDENTIFICATION</scope>
    <source>
        <tissue evidence="3">Seedling</tissue>
    </source>
</reference>
<gene>
    <name evidence="3" type="primary">LOC125422592</name>
</gene>
<comment type="similarity">
    <text evidence="1">Belongs to the cytochrome P450 family.</text>
</comment>
<accession>A0ABM4A2I2</accession>
<proteinExistence type="inferred from homology"/>
<dbReference type="InterPro" id="IPR002401">
    <property type="entry name" value="Cyt_P450_E_grp-I"/>
</dbReference>